<feature type="signal peptide" evidence="1">
    <location>
        <begin position="1"/>
        <end position="25"/>
    </location>
</feature>
<comment type="caution">
    <text evidence="2">The sequence shown here is derived from an EMBL/GenBank/DDBJ whole genome shotgun (WGS) entry which is preliminary data.</text>
</comment>
<dbReference type="Pfam" id="PF12771">
    <property type="entry name" value="SusD-like_2"/>
    <property type="match status" value="1"/>
</dbReference>
<dbReference type="SUPFAM" id="SSF48452">
    <property type="entry name" value="TPR-like"/>
    <property type="match status" value="1"/>
</dbReference>
<gene>
    <name evidence="2" type="ORF">GCM10011323_07910</name>
</gene>
<evidence type="ECO:0000313" key="2">
    <source>
        <dbReference type="EMBL" id="GGG05603.1"/>
    </source>
</evidence>
<protein>
    <recommendedName>
        <fullName evidence="4">SusD/RagB family nutrient-binding outer membrane lipoprotein</fullName>
    </recommendedName>
</protein>
<keyword evidence="1" id="KW-0732">Signal</keyword>
<evidence type="ECO:0000313" key="3">
    <source>
        <dbReference type="Proteomes" id="UP000634043"/>
    </source>
</evidence>
<evidence type="ECO:0008006" key="4">
    <source>
        <dbReference type="Google" id="ProtNLM"/>
    </source>
</evidence>
<reference evidence="3" key="1">
    <citation type="journal article" date="2019" name="Int. J. Syst. Evol. Microbiol.">
        <title>The Global Catalogue of Microorganisms (GCM) 10K type strain sequencing project: providing services to taxonomists for standard genome sequencing and annotation.</title>
        <authorList>
            <consortium name="The Broad Institute Genomics Platform"/>
            <consortium name="The Broad Institute Genome Sequencing Center for Infectious Disease"/>
            <person name="Wu L."/>
            <person name="Ma J."/>
        </authorList>
    </citation>
    <scope>NUCLEOTIDE SEQUENCE [LARGE SCALE GENOMIC DNA]</scope>
    <source>
        <strain evidence="3">CGMCC 1.12749</strain>
    </source>
</reference>
<dbReference type="Proteomes" id="UP000634043">
    <property type="component" value="Unassembled WGS sequence"/>
</dbReference>
<accession>A0ABQ1W0T1</accession>
<dbReference type="EMBL" id="BMFP01000001">
    <property type="protein sequence ID" value="GGG05603.1"/>
    <property type="molecule type" value="Genomic_DNA"/>
</dbReference>
<dbReference type="PROSITE" id="PS51257">
    <property type="entry name" value="PROKAR_LIPOPROTEIN"/>
    <property type="match status" value="1"/>
</dbReference>
<sequence length="469" mass="52309">MKMRMKKIYAVLLSCFMLASCDKFDDDININPNQPSKATATQLIANSALSLSSLSASPAAQFHAQYLSETQYPGASLYPDGGTSFYWIYQGPLMNLETVLTTAKLSTTEGPISNQLAVAKILKAYYFWHVTDRWGDVPYSEALQGVENFTPKYDTQESIYTSLFALLEQANSEITAGNISNDIIYNGDINKWKRLGNTIRMLMALRLSEVDPAKGAAEFNKALEAGIMTSNADNLVFRHLADANNQNYWYGQVSNQNREWWALTETLVNKLKPVNDPRLQVYGTPARTTGEYRGLPFGTMQGLPNVTNYSLMGPAIWKQDAHIQLVTYAQALFAKAEAAKRGWIAGGDAEAQINYNKAIEQSLLQWTGSTAGASALLSQEGVAYDPANAIEQIATQRWVHLYMHGYEAWAEWRRTGYPANLVEPDGKAVPLRNSYPATEAFNNTANYNEAVQRQFGGQDNLYGRVWWDK</sequence>
<keyword evidence="3" id="KW-1185">Reference proteome</keyword>
<organism evidence="2 3">
    <name type="scientific">Pontibacter amylolyticus</name>
    <dbReference type="NCBI Taxonomy" id="1424080"/>
    <lineage>
        <taxon>Bacteria</taxon>
        <taxon>Pseudomonadati</taxon>
        <taxon>Bacteroidota</taxon>
        <taxon>Cytophagia</taxon>
        <taxon>Cytophagales</taxon>
        <taxon>Hymenobacteraceae</taxon>
        <taxon>Pontibacter</taxon>
    </lineage>
</organism>
<feature type="chain" id="PRO_5047399649" description="SusD/RagB family nutrient-binding outer membrane lipoprotein" evidence="1">
    <location>
        <begin position="26"/>
        <end position="469"/>
    </location>
</feature>
<proteinExistence type="predicted"/>
<dbReference type="InterPro" id="IPR041662">
    <property type="entry name" value="SusD-like_2"/>
</dbReference>
<evidence type="ECO:0000256" key="1">
    <source>
        <dbReference type="SAM" id="SignalP"/>
    </source>
</evidence>
<dbReference type="Gene3D" id="1.25.40.390">
    <property type="match status" value="1"/>
</dbReference>
<name>A0ABQ1W0T1_9BACT</name>
<dbReference type="InterPro" id="IPR011990">
    <property type="entry name" value="TPR-like_helical_dom_sf"/>
</dbReference>